<dbReference type="InterPro" id="IPR015378">
    <property type="entry name" value="Transposase-like_Mu_C"/>
</dbReference>
<dbReference type="SUPFAM" id="SSF53098">
    <property type="entry name" value="Ribonuclease H-like"/>
    <property type="match status" value="1"/>
</dbReference>
<comment type="caution">
    <text evidence="2">The sequence shown here is derived from an EMBL/GenBank/DDBJ whole genome shotgun (WGS) entry which is preliminary data.</text>
</comment>
<proteinExistence type="predicted"/>
<dbReference type="InterPro" id="IPR012337">
    <property type="entry name" value="RNaseH-like_sf"/>
</dbReference>
<evidence type="ECO:0000259" key="1">
    <source>
        <dbReference type="PROSITE" id="PS50994"/>
    </source>
</evidence>
<gene>
    <name evidence="2" type="ORF">RM764_39345</name>
</gene>
<dbReference type="Pfam" id="PF00665">
    <property type="entry name" value="rve"/>
    <property type="match status" value="1"/>
</dbReference>
<accession>A0ABU2U6V2</accession>
<sequence length="450" mass="50645">MALVDEEERRRAERAHQVALFRYQLIREAADPALSPRQRGAMVRELAAQIHTDPFGRQITVGRGTLDRWLRNWREGGFDALLPPTRQVTPRTPEEVLDLAAALKRENPSRTTAQVVRILTQHLGWGPSYRTVHRHLGRLDLLDRPDGQAPPVFGRFEADRPNELWVGDALHGPKIAGRKTYLFAFLDDHSRLMVGHRWGFMEDSVRLAAALRPALAARGVPEGVYVDNGSAFVDKALLRACARLGIKLIHSTPGRPEGRGKIERAFRTVRDQFLVEVDSEKIADLGELNRLFTAWAEHVYHRAVHSETGQPPMERWLAGSPFPQPTAAQLREAFRWSEHRTVTKTATVSLLGNIYNVDAALVGRKVELVFDPFDLAEIEVRFQNRPFGLAVPHHISRHAHPKARPEIPEAPPAPSTGIDYLRLIDTARTLELGQKINYTALLPDQPAEDS</sequence>
<dbReference type="EMBL" id="JAVREY010000089">
    <property type="protein sequence ID" value="MDT0468963.1"/>
    <property type="molecule type" value="Genomic_DNA"/>
</dbReference>
<dbReference type="PANTHER" id="PTHR35004">
    <property type="entry name" value="TRANSPOSASE RV3428C-RELATED"/>
    <property type="match status" value="1"/>
</dbReference>
<dbReference type="InterPro" id="IPR036397">
    <property type="entry name" value="RNaseH_sf"/>
</dbReference>
<reference evidence="3" key="1">
    <citation type="submission" date="2023-07" db="EMBL/GenBank/DDBJ databases">
        <title>30 novel species of actinomycetes from the DSMZ collection.</title>
        <authorList>
            <person name="Nouioui I."/>
        </authorList>
    </citation>
    <scope>NUCLEOTIDE SEQUENCE [LARGE SCALE GENOMIC DNA]</scope>
    <source>
        <strain evidence="3">DSM 41699</strain>
    </source>
</reference>
<feature type="domain" description="Integrase catalytic" evidence="1">
    <location>
        <begin position="157"/>
        <end position="320"/>
    </location>
</feature>
<dbReference type="InterPro" id="IPR001584">
    <property type="entry name" value="Integrase_cat-core"/>
</dbReference>
<dbReference type="Gene3D" id="3.30.420.10">
    <property type="entry name" value="Ribonuclease H-like superfamily/Ribonuclease H"/>
    <property type="match status" value="1"/>
</dbReference>
<evidence type="ECO:0000313" key="2">
    <source>
        <dbReference type="EMBL" id="MDT0468963.1"/>
    </source>
</evidence>
<dbReference type="InterPro" id="IPR009057">
    <property type="entry name" value="Homeodomain-like_sf"/>
</dbReference>
<keyword evidence="3" id="KW-1185">Reference proteome</keyword>
<name>A0ABU2U6V2_9ACTN</name>
<evidence type="ECO:0000313" key="3">
    <source>
        <dbReference type="Proteomes" id="UP001183809"/>
    </source>
</evidence>
<dbReference type="Pfam" id="PF09299">
    <property type="entry name" value="Mu-transpos_C"/>
    <property type="match status" value="1"/>
</dbReference>
<dbReference type="Proteomes" id="UP001183809">
    <property type="component" value="Unassembled WGS sequence"/>
</dbReference>
<dbReference type="PANTHER" id="PTHR35004:SF6">
    <property type="entry name" value="TRANSPOSASE"/>
    <property type="match status" value="1"/>
</dbReference>
<dbReference type="SUPFAM" id="SSF46689">
    <property type="entry name" value="Homeodomain-like"/>
    <property type="match status" value="1"/>
</dbReference>
<organism evidence="2 3">
    <name type="scientific">Streptomyces gibsoniae</name>
    <dbReference type="NCBI Taxonomy" id="3075529"/>
    <lineage>
        <taxon>Bacteria</taxon>
        <taxon>Bacillati</taxon>
        <taxon>Actinomycetota</taxon>
        <taxon>Actinomycetes</taxon>
        <taxon>Kitasatosporales</taxon>
        <taxon>Streptomycetaceae</taxon>
        <taxon>Streptomyces</taxon>
    </lineage>
</organism>
<dbReference type="PROSITE" id="PS50994">
    <property type="entry name" value="INTEGRASE"/>
    <property type="match status" value="1"/>
</dbReference>
<protein>
    <submittedName>
        <fullName evidence="2">DDE-type integrase/transposase/recombinase</fullName>
    </submittedName>
</protein>
<dbReference type="RefSeq" id="WP_311700404.1">
    <property type="nucleotide sequence ID" value="NZ_JAVREY010000089.1"/>
</dbReference>
<dbReference type="Pfam" id="PF13565">
    <property type="entry name" value="HTH_32"/>
    <property type="match status" value="1"/>
</dbReference>